<evidence type="ECO:0000313" key="7">
    <source>
        <dbReference type="EMBL" id="EER17765.1"/>
    </source>
</evidence>
<keyword evidence="1" id="KW-0723">Serine/threonine-protein kinase</keyword>
<dbReference type="Pfam" id="PF00069">
    <property type="entry name" value="Pkinase"/>
    <property type="match status" value="1"/>
</dbReference>
<dbReference type="Gene3D" id="3.30.200.20">
    <property type="entry name" value="Phosphorylase Kinase, domain 1"/>
    <property type="match status" value="1"/>
</dbReference>
<keyword evidence="3" id="KW-0547">Nucleotide-binding</keyword>
<dbReference type="GO" id="GO:0004674">
    <property type="term" value="F:protein serine/threonine kinase activity"/>
    <property type="evidence" value="ECO:0007669"/>
    <property type="project" value="UniProtKB-KW"/>
</dbReference>
<dbReference type="AlphaFoldDB" id="C5KD16"/>
<dbReference type="InterPro" id="IPR011009">
    <property type="entry name" value="Kinase-like_dom_sf"/>
</dbReference>
<dbReference type="GO" id="GO:0035556">
    <property type="term" value="P:intracellular signal transduction"/>
    <property type="evidence" value="ECO:0007669"/>
    <property type="project" value="TreeGrafter"/>
</dbReference>
<dbReference type="RefSeq" id="XP_002785969.1">
    <property type="nucleotide sequence ID" value="XM_002785923.1"/>
</dbReference>
<dbReference type="InterPro" id="IPR000719">
    <property type="entry name" value="Prot_kinase_dom"/>
</dbReference>
<dbReference type="PANTHER" id="PTHR24346:SF82">
    <property type="entry name" value="KP78A-RELATED"/>
    <property type="match status" value="1"/>
</dbReference>
<organism evidence="8">
    <name type="scientific">Perkinsus marinus (strain ATCC 50983 / TXsc)</name>
    <dbReference type="NCBI Taxonomy" id="423536"/>
    <lineage>
        <taxon>Eukaryota</taxon>
        <taxon>Sar</taxon>
        <taxon>Alveolata</taxon>
        <taxon>Perkinsozoa</taxon>
        <taxon>Perkinsea</taxon>
        <taxon>Perkinsida</taxon>
        <taxon>Perkinsidae</taxon>
        <taxon>Perkinsus</taxon>
    </lineage>
</organism>
<reference evidence="7 8" key="1">
    <citation type="submission" date="2008-07" db="EMBL/GenBank/DDBJ databases">
        <authorList>
            <person name="El-Sayed N."/>
            <person name="Caler E."/>
            <person name="Inman J."/>
            <person name="Amedeo P."/>
            <person name="Hass B."/>
            <person name="Wortman J."/>
        </authorList>
    </citation>
    <scope>NUCLEOTIDE SEQUENCE [LARGE SCALE GENOMIC DNA]</scope>
    <source>
        <strain evidence="8">ATCC 50983 / TXsc</strain>
    </source>
</reference>
<feature type="domain" description="Protein kinase" evidence="6">
    <location>
        <begin position="1"/>
        <end position="98"/>
    </location>
</feature>
<keyword evidence="4 7" id="KW-0418">Kinase</keyword>
<evidence type="ECO:0000259" key="6">
    <source>
        <dbReference type="PROSITE" id="PS50011"/>
    </source>
</evidence>
<sequence>MYGMEGGQWSTIIIMMEAAISDKWVPVKLAEHVVTKEKVAVKIINKQKMHQMNMHGKLSREINIMQLMAHPHVIRMYDLIDTPSEIFMIMEYVSGRQR</sequence>
<dbReference type="SUPFAM" id="SSF56112">
    <property type="entry name" value="Protein kinase-like (PK-like)"/>
    <property type="match status" value="1"/>
</dbReference>
<keyword evidence="5" id="KW-0067">ATP-binding</keyword>
<proteinExistence type="predicted"/>
<evidence type="ECO:0000256" key="5">
    <source>
        <dbReference type="ARBA" id="ARBA00022840"/>
    </source>
</evidence>
<dbReference type="GO" id="GO:0005524">
    <property type="term" value="F:ATP binding"/>
    <property type="evidence" value="ECO:0007669"/>
    <property type="project" value="UniProtKB-KW"/>
</dbReference>
<evidence type="ECO:0000313" key="8">
    <source>
        <dbReference type="Proteomes" id="UP000007800"/>
    </source>
</evidence>
<gene>
    <name evidence="7" type="ORF">Pmar_PMAR023695</name>
</gene>
<dbReference type="Proteomes" id="UP000007800">
    <property type="component" value="Unassembled WGS sequence"/>
</dbReference>
<evidence type="ECO:0000256" key="4">
    <source>
        <dbReference type="ARBA" id="ARBA00022777"/>
    </source>
</evidence>
<dbReference type="GeneID" id="9087049"/>
<evidence type="ECO:0000256" key="3">
    <source>
        <dbReference type="ARBA" id="ARBA00022741"/>
    </source>
</evidence>
<keyword evidence="8" id="KW-1185">Reference proteome</keyword>
<accession>C5KD16</accession>
<dbReference type="PANTHER" id="PTHR24346">
    <property type="entry name" value="MAP/MICROTUBULE AFFINITY-REGULATING KINASE"/>
    <property type="match status" value="1"/>
</dbReference>
<name>C5KD16_PERM5</name>
<dbReference type="OrthoDB" id="193931at2759"/>
<dbReference type="FunFam" id="3.30.200.20:FF:000042">
    <property type="entry name" value="Aurora kinase A"/>
    <property type="match status" value="1"/>
</dbReference>
<dbReference type="EMBL" id="GG671995">
    <property type="protein sequence ID" value="EER17765.1"/>
    <property type="molecule type" value="Genomic_DNA"/>
</dbReference>
<evidence type="ECO:0000256" key="1">
    <source>
        <dbReference type="ARBA" id="ARBA00022527"/>
    </source>
</evidence>
<dbReference type="GO" id="GO:0005737">
    <property type="term" value="C:cytoplasm"/>
    <property type="evidence" value="ECO:0007669"/>
    <property type="project" value="TreeGrafter"/>
</dbReference>
<dbReference type="InParanoid" id="C5KD16"/>
<evidence type="ECO:0000256" key="2">
    <source>
        <dbReference type="ARBA" id="ARBA00022679"/>
    </source>
</evidence>
<keyword evidence="2" id="KW-0808">Transferase</keyword>
<protein>
    <submittedName>
        <fullName evidence="7">5-amp-activated protein kinase, putative</fullName>
    </submittedName>
</protein>
<dbReference type="PROSITE" id="PS50011">
    <property type="entry name" value="PROTEIN_KINASE_DOM"/>
    <property type="match status" value="1"/>
</dbReference>